<evidence type="ECO:0000313" key="2">
    <source>
        <dbReference type="Proteomes" id="UP000219036"/>
    </source>
</evidence>
<organism evidence="1 2">
    <name type="scientific">Persephonella hydrogeniphila</name>
    <dbReference type="NCBI Taxonomy" id="198703"/>
    <lineage>
        <taxon>Bacteria</taxon>
        <taxon>Pseudomonadati</taxon>
        <taxon>Aquificota</taxon>
        <taxon>Aquificia</taxon>
        <taxon>Aquificales</taxon>
        <taxon>Hydrogenothermaceae</taxon>
        <taxon>Persephonella</taxon>
    </lineage>
</organism>
<accession>A0A285N2J2</accession>
<evidence type="ECO:0008006" key="3">
    <source>
        <dbReference type="Google" id="ProtNLM"/>
    </source>
</evidence>
<dbReference type="InterPro" id="IPR025529">
    <property type="entry name" value="DUF4416"/>
</dbReference>
<dbReference type="AlphaFoldDB" id="A0A285N2J2"/>
<reference evidence="2" key="1">
    <citation type="submission" date="2017-09" db="EMBL/GenBank/DDBJ databases">
        <authorList>
            <person name="Varghese N."/>
            <person name="Submissions S."/>
        </authorList>
    </citation>
    <scope>NUCLEOTIDE SEQUENCE [LARGE SCALE GENOMIC DNA]</scope>
    <source>
        <strain evidence="2">DSM 15103</strain>
    </source>
</reference>
<keyword evidence="2" id="KW-1185">Reference proteome</keyword>
<gene>
    <name evidence="1" type="ORF">SAMN06265182_0405</name>
</gene>
<name>A0A285N2J2_9AQUI</name>
<evidence type="ECO:0000313" key="1">
    <source>
        <dbReference type="EMBL" id="SNZ03538.1"/>
    </source>
</evidence>
<sequence>MWKEEKFLLHAEKSIKEEFSDFKEESEIFEPPFCSYYYEEMGKPLFKKFVITGTVMDKSKIVDIKKISMMIEDSLRINGKRTVNVDPFYIDKQQLVVSTSKYRGNRIYMGDGVFVELELFYHHGSFHPFVWTYADYKDHIPFFNRIRDAL</sequence>
<dbReference type="EMBL" id="OBEI01000001">
    <property type="protein sequence ID" value="SNZ03538.1"/>
    <property type="molecule type" value="Genomic_DNA"/>
</dbReference>
<dbReference type="Pfam" id="PF14385">
    <property type="entry name" value="DUF4416"/>
    <property type="match status" value="1"/>
</dbReference>
<protein>
    <recommendedName>
        <fullName evidence="3">DUF4416 domain-containing protein</fullName>
    </recommendedName>
</protein>
<proteinExistence type="predicted"/>
<dbReference type="Proteomes" id="UP000219036">
    <property type="component" value="Unassembled WGS sequence"/>
</dbReference>